<feature type="transmembrane region" description="Helical" evidence="11">
    <location>
        <begin position="58"/>
        <end position="77"/>
    </location>
</feature>
<dbReference type="Pfam" id="PF03471">
    <property type="entry name" value="CorC_HlyC"/>
    <property type="match status" value="1"/>
</dbReference>
<dbReference type="Gene3D" id="3.10.580.10">
    <property type="entry name" value="CBS-domain"/>
    <property type="match status" value="1"/>
</dbReference>
<dbReference type="SUPFAM" id="SSF56176">
    <property type="entry name" value="FAD-binding/transporter-associated domain-like"/>
    <property type="match status" value="1"/>
</dbReference>
<name>A0ABX8FCV2_9BACI</name>
<evidence type="ECO:0000256" key="5">
    <source>
        <dbReference type="ARBA" id="ARBA00022737"/>
    </source>
</evidence>
<dbReference type="InterPro" id="IPR044751">
    <property type="entry name" value="Ion_transp-like_CBS"/>
</dbReference>
<comment type="similarity">
    <text evidence="2">Belongs to the UPF0053 family.</text>
</comment>
<keyword evidence="3" id="KW-1003">Cell membrane</keyword>
<dbReference type="CDD" id="cd04590">
    <property type="entry name" value="CBS_pair_CorC_HlyC_assoc"/>
    <property type="match status" value="1"/>
</dbReference>
<feature type="transmembrane region" description="Helical" evidence="11">
    <location>
        <begin position="97"/>
        <end position="122"/>
    </location>
</feature>
<dbReference type="InterPro" id="IPR016169">
    <property type="entry name" value="FAD-bd_PCMH_sub2"/>
</dbReference>
<dbReference type="Proteomes" id="UP000679247">
    <property type="component" value="Chromosome"/>
</dbReference>
<dbReference type="InterPro" id="IPR036318">
    <property type="entry name" value="FAD-bd_PCMH-like_sf"/>
</dbReference>
<keyword evidence="4 10" id="KW-0812">Transmembrane</keyword>
<protein>
    <submittedName>
        <fullName evidence="14">HlyC/CorC family transporter</fullName>
    </submittedName>
</protein>
<feature type="domain" description="CBS" evidence="12">
    <location>
        <begin position="220"/>
        <end position="279"/>
    </location>
</feature>
<dbReference type="Pfam" id="PF01595">
    <property type="entry name" value="CNNM"/>
    <property type="match status" value="1"/>
</dbReference>
<dbReference type="SMART" id="SM01091">
    <property type="entry name" value="CorC_HlyC"/>
    <property type="match status" value="1"/>
</dbReference>
<evidence type="ECO:0000256" key="11">
    <source>
        <dbReference type="SAM" id="Phobius"/>
    </source>
</evidence>
<feature type="transmembrane region" description="Helical" evidence="11">
    <location>
        <begin position="134"/>
        <end position="156"/>
    </location>
</feature>
<feature type="transmembrane region" description="Helical" evidence="11">
    <location>
        <begin position="6"/>
        <end position="27"/>
    </location>
</feature>
<dbReference type="PANTHER" id="PTHR43099">
    <property type="entry name" value="UPF0053 PROTEIN YRKA"/>
    <property type="match status" value="1"/>
</dbReference>
<keyword evidence="8 10" id="KW-0472">Membrane</keyword>
<evidence type="ECO:0000256" key="2">
    <source>
        <dbReference type="ARBA" id="ARBA00006337"/>
    </source>
</evidence>
<evidence type="ECO:0000259" key="13">
    <source>
        <dbReference type="PROSITE" id="PS51846"/>
    </source>
</evidence>
<evidence type="ECO:0000313" key="14">
    <source>
        <dbReference type="EMBL" id="QVY62196.1"/>
    </source>
</evidence>
<keyword evidence="15" id="KW-1185">Reference proteome</keyword>
<dbReference type="RefSeq" id="WP_214477643.1">
    <property type="nucleotide sequence ID" value="NZ_CP071709.1"/>
</dbReference>
<dbReference type="EMBL" id="CP071709">
    <property type="protein sequence ID" value="QVY62196.1"/>
    <property type="molecule type" value="Genomic_DNA"/>
</dbReference>
<dbReference type="PROSITE" id="PS51371">
    <property type="entry name" value="CBS"/>
    <property type="match status" value="2"/>
</dbReference>
<keyword evidence="7 9" id="KW-0129">CBS domain</keyword>
<organism evidence="14 15">
    <name type="scientific">Cytobacillus gottheilii</name>
    <dbReference type="NCBI Taxonomy" id="859144"/>
    <lineage>
        <taxon>Bacteria</taxon>
        <taxon>Bacillati</taxon>
        <taxon>Bacillota</taxon>
        <taxon>Bacilli</taxon>
        <taxon>Bacillales</taxon>
        <taxon>Bacillaceae</taxon>
        <taxon>Cytobacillus</taxon>
    </lineage>
</organism>
<evidence type="ECO:0000256" key="10">
    <source>
        <dbReference type="PROSITE-ProRule" id="PRU01193"/>
    </source>
</evidence>
<feature type="domain" description="CNNM transmembrane" evidence="13">
    <location>
        <begin position="1"/>
        <end position="201"/>
    </location>
</feature>
<dbReference type="InterPro" id="IPR002550">
    <property type="entry name" value="CNNM"/>
</dbReference>
<dbReference type="SUPFAM" id="SSF54631">
    <property type="entry name" value="CBS-domain pair"/>
    <property type="match status" value="1"/>
</dbReference>
<dbReference type="InterPro" id="IPR005170">
    <property type="entry name" value="Transptr-assoc_dom"/>
</dbReference>
<evidence type="ECO:0000256" key="1">
    <source>
        <dbReference type="ARBA" id="ARBA00004651"/>
    </source>
</evidence>
<evidence type="ECO:0000256" key="3">
    <source>
        <dbReference type="ARBA" id="ARBA00022475"/>
    </source>
</evidence>
<evidence type="ECO:0000256" key="9">
    <source>
        <dbReference type="PROSITE-ProRule" id="PRU00703"/>
    </source>
</evidence>
<proteinExistence type="inferred from homology"/>
<keyword evidence="6 10" id="KW-1133">Transmembrane helix</keyword>
<accession>A0ABX8FCV2</accession>
<dbReference type="Gene3D" id="3.30.465.10">
    <property type="match status" value="1"/>
</dbReference>
<comment type="subcellular location">
    <subcellularLocation>
        <location evidence="1">Cell membrane</location>
        <topology evidence="1">Multi-pass membrane protein</topology>
    </subcellularLocation>
</comment>
<gene>
    <name evidence="14" type="ORF">J1899_03565</name>
</gene>
<dbReference type="InterPro" id="IPR000644">
    <property type="entry name" value="CBS_dom"/>
</dbReference>
<dbReference type="PROSITE" id="PS51846">
    <property type="entry name" value="CNNM"/>
    <property type="match status" value="1"/>
</dbReference>
<dbReference type="InterPro" id="IPR046342">
    <property type="entry name" value="CBS_dom_sf"/>
</dbReference>
<evidence type="ECO:0000256" key="7">
    <source>
        <dbReference type="ARBA" id="ARBA00023122"/>
    </source>
</evidence>
<keyword evidence="5" id="KW-0677">Repeat</keyword>
<evidence type="ECO:0000256" key="8">
    <source>
        <dbReference type="ARBA" id="ARBA00023136"/>
    </source>
</evidence>
<reference evidence="14 15" key="1">
    <citation type="submission" date="2021-03" db="EMBL/GenBank/DDBJ databases">
        <title>The first data on the complete genome of the tetrodotoxin-producing bacterium.</title>
        <authorList>
            <person name="Melnikova D.I."/>
            <person name="Nijland R."/>
            <person name="Magarlamov T.Y."/>
        </authorList>
    </citation>
    <scope>NUCLEOTIDE SEQUENCE [LARGE SCALE GENOMIC DNA]</scope>
    <source>
        <strain evidence="14 15">1839</strain>
    </source>
</reference>
<dbReference type="PANTHER" id="PTHR43099:SF2">
    <property type="entry name" value="UPF0053 PROTEIN YRKA"/>
    <property type="match status" value="1"/>
</dbReference>
<evidence type="ECO:0000256" key="6">
    <source>
        <dbReference type="ARBA" id="ARBA00022989"/>
    </source>
</evidence>
<evidence type="ECO:0000256" key="4">
    <source>
        <dbReference type="ARBA" id="ARBA00022692"/>
    </source>
</evidence>
<evidence type="ECO:0000313" key="15">
    <source>
        <dbReference type="Proteomes" id="UP000679247"/>
    </source>
</evidence>
<dbReference type="Pfam" id="PF00571">
    <property type="entry name" value="CBS"/>
    <property type="match status" value="2"/>
</dbReference>
<dbReference type="InterPro" id="IPR051676">
    <property type="entry name" value="UPF0053_domain"/>
</dbReference>
<sequence>MTTLNLTLFAILIALTAFFVATEFAIVKIRSSKIDQLIAEGRAGSLAAKKVITHLDEYLSACQLGITVTALGIGFVGESTFEVLLHPLFEYFQVNDSMSHILTIGIAFAIATFLHVVVGELAPKTIAIQKAEAVTLAFARPIIWFYRILFPFIWFLNGSARLLVGLFGLKPASEHELAHSEEELRILLSESYKSGEINKNELKYMNNIFEFDERIAKEIMVPRTEMVAFSADDSFTDVMNTIKTERYTRYPVVDGDKDNILGFINVKEFLTANLQREDTKDLTLERFINPVIRVIETVPINDLLIKMQKERTHIAILMDEYGGTSGLVTVEDIIEEIVGEIRDEFDEDELPEIRKIKENHYLLDAKLLIDDVNNLLEIELDDEDVDTLGGWFLTQNFDAEVGSKVEYEGFVFTVTEIEGHQIHYIEVTINKEITL</sequence>
<evidence type="ECO:0000259" key="12">
    <source>
        <dbReference type="PROSITE" id="PS51371"/>
    </source>
</evidence>
<feature type="domain" description="CBS" evidence="12">
    <location>
        <begin position="287"/>
        <end position="344"/>
    </location>
</feature>